<evidence type="ECO:0000256" key="4">
    <source>
        <dbReference type="ARBA" id="ARBA00022692"/>
    </source>
</evidence>
<protein>
    <recommendedName>
        <fullName evidence="10">Porin</fullName>
    </recommendedName>
</protein>
<evidence type="ECO:0000256" key="1">
    <source>
        <dbReference type="ARBA" id="ARBA00009521"/>
    </source>
</evidence>
<dbReference type="GO" id="GO:0006811">
    <property type="term" value="P:monoatomic ion transport"/>
    <property type="evidence" value="ECO:0007669"/>
    <property type="project" value="UniProtKB-KW"/>
</dbReference>
<accession>A0A4V2RXM8</accession>
<keyword evidence="3 10" id="KW-1134">Transmembrane beta strand</keyword>
<evidence type="ECO:0000256" key="7">
    <source>
        <dbReference type="ARBA" id="ARBA00023114"/>
    </source>
</evidence>
<feature type="signal peptide" evidence="10">
    <location>
        <begin position="1"/>
        <end position="25"/>
    </location>
</feature>
<comment type="domain">
    <text evidence="10">Consists of 16-stranded beta-barrel sheets, with large surface-exposed loops, that form a transmembrane pore at the center of each barrel. The pore is partially ocluded by a peptide loop that folds into the pore lumen.</text>
</comment>
<evidence type="ECO:0000256" key="10">
    <source>
        <dbReference type="RuleBase" id="RU364005"/>
    </source>
</evidence>
<keyword evidence="4 10" id="KW-0812">Transmembrane</keyword>
<name>A0A4V2RXM8_9HYPH</name>
<evidence type="ECO:0000256" key="6">
    <source>
        <dbReference type="ARBA" id="ARBA00023065"/>
    </source>
</evidence>
<evidence type="ECO:0000256" key="2">
    <source>
        <dbReference type="ARBA" id="ARBA00022448"/>
    </source>
</evidence>
<comment type="similarity">
    <text evidence="1 10">Belongs to the alphaproteobacteria porin family.</text>
</comment>
<evidence type="ECO:0000313" key="11">
    <source>
        <dbReference type="EMBL" id="TCO14766.1"/>
    </source>
</evidence>
<keyword evidence="2 10" id="KW-0813">Transport</keyword>
<keyword evidence="5 10" id="KW-0732">Signal</keyword>
<keyword evidence="9 10" id="KW-0998">Cell outer membrane</keyword>
<comment type="subcellular location">
    <subcellularLocation>
        <location evidence="10">Cell outer membrane</location>
        <topology evidence="10">Multi-pass membrane protein</topology>
    </subcellularLocation>
</comment>
<feature type="chain" id="PRO_5021021760" description="Porin" evidence="10">
    <location>
        <begin position="26"/>
        <end position="530"/>
    </location>
</feature>
<dbReference type="EMBL" id="SLWL01000003">
    <property type="protein sequence ID" value="TCO14766.1"/>
    <property type="molecule type" value="Genomic_DNA"/>
</dbReference>
<dbReference type="InterPro" id="IPR003684">
    <property type="entry name" value="Porin_alphabac"/>
</dbReference>
<gene>
    <name evidence="11" type="ORF">EV666_103275</name>
</gene>
<dbReference type="GO" id="GO:0009279">
    <property type="term" value="C:cell outer membrane"/>
    <property type="evidence" value="ECO:0007669"/>
    <property type="project" value="UniProtKB-SubCell"/>
</dbReference>
<evidence type="ECO:0000256" key="8">
    <source>
        <dbReference type="ARBA" id="ARBA00023136"/>
    </source>
</evidence>
<evidence type="ECO:0000256" key="3">
    <source>
        <dbReference type="ARBA" id="ARBA00022452"/>
    </source>
</evidence>
<comment type="caution">
    <text evidence="11">The sequence shown here is derived from an EMBL/GenBank/DDBJ whole genome shotgun (WGS) entry which is preliminary data.</text>
</comment>
<evidence type="ECO:0000313" key="12">
    <source>
        <dbReference type="Proteomes" id="UP000294881"/>
    </source>
</evidence>
<proteinExistence type="inferred from homology"/>
<dbReference type="AlphaFoldDB" id="A0A4V2RXM8"/>
<dbReference type="GO" id="GO:0015288">
    <property type="term" value="F:porin activity"/>
    <property type="evidence" value="ECO:0007669"/>
    <property type="project" value="UniProtKB-KW"/>
</dbReference>
<keyword evidence="6 10" id="KW-0406">Ion transport</keyword>
<keyword evidence="8 10" id="KW-0472">Membrane</keyword>
<keyword evidence="12" id="KW-1185">Reference proteome</keyword>
<reference evidence="11 12" key="1">
    <citation type="submission" date="2019-03" db="EMBL/GenBank/DDBJ databases">
        <title>Genomic Encyclopedia of Type Strains, Phase IV (KMG-IV): sequencing the most valuable type-strain genomes for metagenomic binning, comparative biology and taxonomic classification.</title>
        <authorList>
            <person name="Goeker M."/>
        </authorList>
    </citation>
    <scope>NUCLEOTIDE SEQUENCE [LARGE SCALE GENOMIC DNA]</scope>
    <source>
        <strain evidence="11 12">DSM 22958</strain>
    </source>
</reference>
<comment type="function">
    <text evidence="10">Forms passive diffusion pores that allow small molecular weight hydrophilic materials across the outer membrane.</text>
</comment>
<keyword evidence="7 10" id="KW-0626">Porin</keyword>
<dbReference type="Proteomes" id="UP000294881">
    <property type="component" value="Unassembled WGS sequence"/>
</dbReference>
<evidence type="ECO:0000256" key="5">
    <source>
        <dbReference type="ARBA" id="ARBA00022729"/>
    </source>
</evidence>
<sequence>MTMMVCRALLLGGAAGFFAVAGAQAADLPMSKSAPVEYVKVCATHGVGFFYIPGTDTCIRVGGRARLDYEFAQYRSVAAQDKSNFIAAGRIQLDARTSTQWGTLRTFVRFDIASRTGQQHGASGTLRNNGPAAFNATGVDTYNRAYKYVEVDKAFIQFAGLTAGRSSSFYDFYAADISLTGIDMASNVGSTNLLAYTVKFGNGFSATLSMEDPTFRRNPLFFGAANANGVVVSPAVGLNGGVASAGLCNNGTAVGCTFGAPVFTYDASGQRVGYTYLDISQRLNAPDFVGNLRVDQGWGSAQLSVAAHQLSVGNFSGGAPTGGLAQRADAKWGYAVQGGVKFNLPFLAPGDALWLQAAYAKGAMSYTGLDNPTGRDSANAAGVDGGSRFTANKVDGYVDPATGNIKLTESWSVTGAFLHYWAPQWRSGFVASYAQLLFPSGARLNGPMGNLNTGTGVYSAALRDYGQFVGSANLVWSPVKDLDIGVEVLYERIDIRKGRVYDLNKYGNLTGKTTTYDDNWVSRVRVERTF</sequence>
<dbReference type="Pfam" id="PF02530">
    <property type="entry name" value="Porin_2"/>
    <property type="match status" value="1"/>
</dbReference>
<organism evidence="11 12">
    <name type="scientific">Camelimonas lactis</name>
    <dbReference type="NCBI Taxonomy" id="659006"/>
    <lineage>
        <taxon>Bacteria</taxon>
        <taxon>Pseudomonadati</taxon>
        <taxon>Pseudomonadota</taxon>
        <taxon>Alphaproteobacteria</taxon>
        <taxon>Hyphomicrobiales</taxon>
        <taxon>Chelatococcaceae</taxon>
        <taxon>Camelimonas</taxon>
    </lineage>
</organism>
<evidence type="ECO:0000256" key="9">
    <source>
        <dbReference type="ARBA" id="ARBA00023237"/>
    </source>
</evidence>
<dbReference type="GO" id="GO:0046930">
    <property type="term" value="C:pore complex"/>
    <property type="evidence" value="ECO:0007669"/>
    <property type="project" value="UniProtKB-KW"/>
</dbReference>